<proteinExistence type="predicted"/>
<dbReference type="GO" id="GO:0005737">
    <property type="term" value="C:cytoplasm"/>
    <property type="evidence" value="ECO:0007669"/>
    <property type="project" value="TreeGrafter"/>
</dbReference>
<keyword evidence="1" id="KW-0547">Nucleotide-binding</keyword>
<sequence>MASRPPAAHAKRVHSVNNGCNFGHVGTSAASPHVPFERVPLTVKQALVPASTLLSALDKGRLSHIDMRPLIIHVLRGLQRVGIERTVVALGQGANAIVESVRRHPFNMQVDFVWGNEFAWGSALANSIMAARSAFQDNEPLLIVRSDYLFDWRLLQKMATVRFTRDIDVFALVDTGPETLEWVSGAHCNAHCKDGHCHTLVKVLRGEGDRVATIGHRLSSYDALVAGIFACRPLIFAQLERHLNEQLYCTVADSMQEIAAVGRLRFVETGALGCNTSWFGHETLQVALTQSLSPSTNEAVQPAWTRAALELLGFDCAVGESAAPAYPKDADAIDGPLYELGEAIGKGSFGEVVEACSQSVQSAASAAYRTDRDGTPHRRPSLPPPDARGGARTHQASTEGAHSWSAEVASSTFSRSNLDQHVQHQLQEQMHAHQSHTQMQQLESSQQLQQLKSSQEAQRSTSPRSMQPHALSHSRRTRWRPSEKPFCGTPPSSPVSSPLSTSLSTSLQQSTQDKGQSGKQQLAVKVVRKGSLDGKVDRIMWEVHVMRHLAGHPHIAKLVDVIDLTDAVYIVMERVDGPCLLSFIRRQPQGRLEPEVARRFFCQMLSALKFTHANGYIHGDVKPENVRLTSTCDSAVLVDWGFAQRIGPQPHRVMQGTPAYAAPELLMGYRGDGVTDKSHWLCATVDVWALGASLVEMLCGEPPFRGDCFESLVRNVRDLRYELPSYVPLELRLLIDSMLQLHPTDRASVAELCAHPWVSTSGMLPADHEVVLECLECGETPKRKEGACRWKASYRLVLLVAYAVLCSAALAWHLRSSAPVAFEHAAQHAVTR</sequence>
<feature type="compositionally biased region" description="Polar residues" evidence="3">
    <location>
        <begin position="408"/>
        <end position="428"/>
    </location>
</feature>
<feature type="compositionally biased region" description="Low complexity" evidence="3">
    <location>
        <begin position="438"/>
        <end position="458"/>
    </location>
</feature>
<dbReference type="SUPFAM" id="SSF53448">
    <property type="entry name" value="Nucleotide-diphospho-sugar transferases"/>
    <property type="match status" value="1"/>
</dbReference>
<evidence type="ECO:0000256" key="2">
    <source>
        <dbReference type="ARBA" id="ARBA00022840"/>
    </source>
</evidence>
<feature type="compositionally biased region" description="Low complexity" evidence="3">
    <location>
        <begin position="494"/>
        <end position="512"/>
    </location>
</feature>
<evidence type="ECO:0000256" key="3">
    <source>
        <dbReference type="SAM" id="MobiDB-lite"/>
    </source>
</evidence>
<dbReference type="SUPFAM" id="SSF56112">
    <property type="entry name" value="Protein kinase-like (PK-like)"/>
    <property type="match status" value="1"/>
</dbReference>
<evidence type="ECO:0000313" key="5">
    <source>
        <dbReference type="EMBL" id="CAE0761552.1"/>
    </source>
</evidence>
<dbReference type="InterPro" id="IPR029044">
    <property type="entry name" value="Nucleotide-diphossugar_trans"/>
</dbReference>
<feature type="region of interest" description="Disordered" evidence="3">
    <location>
        <begin position="364"/>
        <end position="522"/>
    </location>
</feature>
<organism evidence="5">
    <name type="scientific">Chrysotila carterae</name>
    <name type="common">Marine alga</name>
    <name type="synonym">Syracosphaera carterae</name>
    <dbReference type="NCBI Taxonomy" id="13221"/>
    <lineage>
        <taxon>Eukaryota</taxon>
        <taxon>Haptista</taxon>
        <taxon>Haptophyta</taxon>
        <taxon>Prymnesiophyceae</taxon>
        <taxon>Isochrysidales</taxon>
        <taxon>Isochrysidaceae</taxon>
        <taxon>Chrysotila</taxon>
    </lineage>
</organism>
<dbReference type="Pfam" id="PF00069">
    <property type="entry name" value="Pkinase"/>
    <property type="match status" value="1"/>
</dbReference>
<dbReference type="GO" id="GO:0005524">
    <property type="term" value="F:ATP binding"/>
    <property type="evidence" value="ECO:0007669"/>
    <property type="project" value="UniProtKB-KW"/>
</dbReference>
<gene>
    <name evidence="5" type="ORF">PCAR00345_LOCUS14164</name>
</gene>
<dbReference type="GO" id="GO:0004674">
    <property type="term" value="F:protein serine/threonine kinase activity"/>
    <property type="evidence" value="ECO:0007669"/>
    <property type="project" value="TreeGrafter"/>
</dbReference>
<dbReference type="EMBL" id="HBIZ01022410">
    <property type="protein sequence ID" value="CAE0761552.1"/>
    <property type="molecule type" value="Transcribed_RNA"/>
</dbReference>
<dbReference type="PANTHER" id="PTHR24346:SF30">
    <property type="entry name" value="MATERNAL EMBRYONIC LEUCINE ZIPPER KINASE"/>
    <property type="match status" value="1"/>
</dbReference>
<dbReference type="InterPro" id="IPR011009">
    <property type="entry name" value="Kinase-like_dom_sf"/>
</dbReference>
<evidence type="ECO:0000259" key="4">
    <source>
        <dbReference type="PROSITE" id="PS50011"/>
    </source>
</evidence>
<keyword evidence="2" id="KW-0067">ATP-binding</keyword>
<evidence type="ECO:0000256" key="1">
    <source>
        <dbReference type="ARBA" id="ARBA00022741"/>
    </source>
</evidence>
<dbReference type="Gene3D" id="1.10.510.10">
    <property type="entry name" value="Transferase(Phosphotransferase) domain 1"/>
    <property type="match status" value="1"/>
</dbReference>
<dbReference type="InterPro" id="IPR000719">
    <property type="entry name" value="Prot_kinase_dom"/>
</dbReference>
<dbReference type="Gene3D" id="3.90.550.10">
    <property type="entry name" value="Spore Coat Polysaccharide Biosynthesis Protein SpsA, Chain A"/>
    <property type="match status" value="1"/>
</dbReference>
<dbReference type="SMART" id="SM00220">
    <property type="entry name" value="S_TKc"/>
    <property type="match status" value="1"/>
</dbReference>
<dbReference type="PANTHER" id="PTHR24346">
    <property type="entry name" value="MAP/MICROTUBULE AFFINITY-REGULATING KINASE"/>
    <property type="match status" value="1"/>
</dbReference>
<name>A0A7S4EYZ6_CHRCT</name>
<dbReference type="GO" id="GO:0035556">
    <property type="term" value="P:intracellular signal transduction"/>
    <property type="evidence" value="ECO:0007669"/>
    <property type="project" value="TreeGrafter"/>
</dbReference>
<dbReference type="FunFam" id="1.10.510.10:FF:000571">
    <property type="entry name" value="Maternal embryonic leucine zipper kinase"/>
    <property type="match status" value="1"/>
</dbReference>
<feature type="domain" description="Protein kinase" evidence="4">
    <location>
        <begin position="338"/>
        <end position="758"/>
    </location>
</feature>
<reference evidence="5" key="1">
    <citation type="submission" date="2021-01" db="EMBL/GenBank/DDBJ databases">
        <authorList>
            <person name="Corre E."/>
            <person name="Pelletier E."/>
            <person name="Niang G."/>
            <person name="Scheremetjew M."/>
            <person name="Finn R."/>
            <person name="Kale V."/>
            <person name="Holt S."/>
            <person name="Cochrane G."/>
            <person name="Meng A."/>
            <person name="Brown T."/>
            <person name="Cohen L."/>
        </authorList>
    </citation>
    <scope>NUCLEOTIDE SEQUENCE</scope>
    <source>
        <strain evidence="5">CCMP645</strain>
    </source>
</reference>
<dbReference type="AlphaFoldDB" id="A0A7S4EYZ6"/>
<protein>
    <recommendedName>
        <fullName evidence="4">Protein kinase domain-containing protein</fullName>
    </recommendedName>
</protein>
<dbReference type="PROSITE" id="PS50011">
    <property type="entry name" value="PROTEIN_KINASE_DOM"/>
    <property type="match status" value="1"/>
</dbReference>
<accession>A0A7S4EYZ6</accession>